<dbReference type="InterPro" id="IPR007143">
    <property type="entry name" value="Vps28"/>
</dbReference>
<dbReference type="PROSITE" id="PS51313">
    <property type="entry name" value="VPS28_N"/>
    <property type="match status" value="1"/>
</dbReference>
<dbReference type="Gene3D" id="1.20.120.1130">
    <property type="match status" value="1"/>
</dbReference>
<keyword evidence="3 5" id="KW-0967">Endosome</keyword>
<dbReference type="SUPFAM" id="SSF140427">
    <property type="entry name" value="VPS28 C-terminal domain-like"/>
    <property type="match status" value="1"/>
</dbReference>
<dbReference type="GO" id="GO:0043328">
    <property type="term" value="P:protein transport to vacuole involved in ubiquitin-dependent protein catabolic process via the multivesicular body sorting pathway"/>
    <property type="evidence" value="ECO:0007669"/>
    <property type="project" value="TreeGrafter"/>
</dbReference>
<dbReference type="InterPro" id="IPR037206">
    <property type="entry name" value="VPS28_C_sf"/>
</dbReference>
<dbReference type="InterPro" id="IPR037202">
    <property type="entry name" value="ESCRT_assembly_dom"/>
</dbReference>
<dbReference type="OrthoDB" id="2671at2759"/>
<dbReference type="FunFam" id="1.20.120.1130:FF:000001">
    <property type="entry name" value="Vacuolar protein sorting-associated protein 28 homolog"/>
    <property type="match status" value="1"/>
</dbReference>
<dbReference type="AlphaFoldDB" id="A0A9Q0R7Y9"/>
<dbReference type="SUPFAM" id="SSF140111">
    <property type="entry name" value="Endosomal sorting complex assembly domain"/>
    <property type="match status" value="1"/>
</dbReference>
<dbReference type="InterPro" id="IPR038358">
    <property type="entry name" value="VPS28_N_sf"/>
</dbReference>
<reference evidence="9" key="1">
    <citation type="submission" date="2022-10" db="EMBL/GenBank/DDBJ databases">
        <title>Novel sulphate-reducing endosymbionts in the free-living metamonad Anaeramoeba.</title>
        <authorList>
            <person name="Jerlstrom-Hultqvist J."/>
            <person name="Cepicka I."/>
            <person name="Gallot-Lavallee L."/>
            <person name="Salas-Leiva D."/>
            <person name="Curtis B.A."/>
            <person name="Zahonova K."/>
            <person name="Pipaliya S."/>
            <person name="Dacks J."/>
            <person name="Roger A.J."/>
        </authorList>
    </citation>
    <scope>NUCLEOTIDE SEQUENCE</scope>
    <source>
        <strain evidence="9">BMAN</strain>
    </source>
</reference>
<evidence type="ECO:0000256" key="6">
    <source>
        <dbReference type="PROSITE-ProRule" id="PRU00642"/>
    </source>
</evidence>
<comment type="function">
    <text evidence="5">Component of the ESCRT-I complex (endosomal sorting complex required for transport I), a regulator of vesicular trafficking process.</text>
</comment>
<dbReference type="Proteomes" id="UP001149090">
    <property type="component" value="Unassembled WGS sequence"/>
</dbReference>
<feature type="domain" description="VPS28 N-terminal" evidence="8">
    <location>
        <begin position="23"/>
        <end position="130"/>
    </location>
</feature>
<organism evidence="9 10">
    <name type="scientific">Anaeramoeba ignava</name>
    <name type="common">Anaerobic marine amoeba</name>
    <dbReference type="NCBI Taxonomy" id="1746090"/>
    <lineage>
        <taxon>Eukaryota</taxon>
        <taxon>Metamonada</taxon>
        <taxon>Anaeramoebidae</taxon>
        <taxon>Anaeramoeba</taxon>
    </lineage>
</organism>
<dbReference type="PANTHER" id="PTHR12937:SF0">
    <property type="entry name" value="VACUOLAR PROTEIN SORTING-ASSOCIATED PROTEIN 28 HOMOLOG"/>
    <property type="match status" value="1"/>
</dbReference>
<evidence type="ECO:0000256" key="5">
    <source>
        <dbReference type="PIRNR" id="PIRNR017535"/>
    </source>
</evidence>
<dbReference type="InterPro" id="IPR017898">
    <property type="entry name" value="VPS28_N"/>
</dbReference>
<evidence type="ECO:0000313" key="10">
    <source>
        <dbReference type="Proteomes" id="UP001149090"/>
    </source>
</evidence>
<evidence type="ECO:0000256" key="4">
    <source>
        <dbReference type="ARBA" id="ARBA00022927"/>
    </source>
</evidence>
<comment type="caution">
    <text evidence="9">The sequence shown here is derived from an EMBL/GenBank/DDBJ whole genome shotgun (WGS) entry which is preliminary data.</text>
</comment>
<keyword evidence="2 5" id="KW-0813">Transport</keyword>
<dbReference type="OMA" id="CDEFPTV"/>
<name>A0A9Q0R7Y9_ANAIG</name>
<evidence type="ECO:0000256" key="3">
    <source>
        <dbReference type="ARBA" id="ARBA00022753"/>
    </source>
</evidence>
<gene>
    <name evidence="9" type="ORF">M0811_10793</name>
</gene>
<evidence type="ECO:0000313" key="9">
    <source>
        <dbReference type="EMBL" id="KAJ5070524.1"/>
    </source>
</evidence>
<keyword evidence="4 5" id="KW-0653">Protein transport</keyword>
<proteinExistence type="inferred from homology"/>
<protein>
    <recommendedName>
        <fullName evidence="5">Vacuolar protein sorting-associated protein 28 homolog</fullName>
    </recommendedName>
</protein>
<dbReference type="Gene3D" id="1.20.1440.200">
    <property type="match status" value="1"/>
</dbReference>
<dbReference type="PROSITE" id="PS51310">
    <property type="entry name" value="VPS28_C"/>
    <property type="match status" value="1"/>
</dbReference>
<dbReference type="Pfam" id="PF03997">
    <property type="entry name" value="VPS28"/>
    <property type="match status" value="1"/>
</dbReference>
<dbReference type="PIRSF" id="PIRSF017535">
    <property type="entry name" value="VPS28"/>
    <property type="match status" value="1"/>
</dbReference>
<evidence type="ECO:0000256" key="2">
    <source>
        <dbReference type="ARBA" id="ARBA00022448"/>
    </source>
</evidence>
<comment type="similarity">
    <text evidence="5 6">Belongs to the VPS28 family.</text>
</comment>
<dbReference type="GO" id="GO:0044877">
    <property type="term" value="F:protein-containing complex binding"/>
    <property type="evidence" value="ECO:0007669"/>
    <property type="project" value="TreeGrafter"/>
</dbReference>
<evidence type="ECO:0000259" key="7">
    <source>
        <dbReference type="PROSITE" id="PS51310"/>
    </source>
</evidence>
<dbReference type="GO" id="GO:0000813">
    <property type="term" value="C:ESCRT I complex"/>
    <property type="evidence" value="ECO:0007669"/>
    <property type="project" value="UniProtKB-UniRule"/>
</dbReference>
<comment type="subcellular location">
    <subcellularLocation>
        <location evidence="1">Endosome</location>
    </subcellularLocation>
</comment>
<sequence length="236" mass="26938">MKKLQFQKELKKEESIQSGFIDPSKIEEQAQRPIKLFKNIRERENIDNQANLFSIINTVEHLEKALSSDAITSEQYTMACSRLITQFKTALTVLSFSHKDVLDFLKYYNVKFPSATHTLIEIGLPSTIEYARSSEKENNSGHIAECVAFFITAMDSIKLNMIAADQIAPNLSEIYTALSKISSLPDNFIAKEKTKEWISTLNPMKAHEELSPDQARQLLYDLESSYSALMEFLKKK</sequence>
<feature type="domain" description="VPS28 C-terminal" evidence="7">
    <location>
        <begin position="138"/>
        <end position="234"/>
    </location>
</feature>
<dbReference type="InterPro" id="IPR017899">
    <property type="entry name" value="VPS28_C"/>
</dbReference>
<dbReference type="EMBL" id="JAPDFW010000094">
    <property type="protein sequence ID" value="KAJ5070524.1"/>
    <property type="molecule type" value="Genomic_DNA"/>
</dbReference>
<keyword evidence="10" id="KW-1185">Reference proteome</keyword>
<dbReference type="PANTHER" id="PTHR12937">
    <property type="entry name" value="VACUOLAR PROTEIN SORTING 28, ISOFORM 2 VPS28"/>
    <property type="match status" value="1"/>
</dbReference>
<evidence type="ECO:0000256" key="1">
    <source>
        <dbReference type="ARBA" id="ARBA00004177"/>
    </source>
</evidence>
<accession>A0A9Q0R7Y9</accession>
<evidence type="ECO:0000259" key="8">
    <source>
        <dbReference type="PROSITE" id="PS51313"/>
    </source>
</evidence>